<organism evidence="4">
    <name type="scientific">Oryza glumipatula</name>
    <dbReference type="NCBI Taxonomy" id="40148"/>
    <lineage>
        <taxon>Eukaryota</taxon>
        <taxon>Viridiplantae</taxon>
        <taxon>Streptophyta</taxon>
        <taxon>Embryophyta</taxon>
        <taxon>Tracheophyta</taxon>
        <taxon>Spermatophyta</taxon>
        <taxon>Magnoliopsida</taxon>
        <taxon>Liliopsida</taxon>
        <taxon>Poales</taxon>
        <taxon>Poaceae</taxon>
        <taxon>BOP clade</taxon>
        <taxon>Oryzoideae</taxon>
        <taxon>Oryzeae</taxon>
        <taxon>Oryzinae</taxon>
        <taxon>Oryza</taxon>
    </lineage>
</organism>
<dbReference type="Gramene" id="OGLUM03G07950.1">
    <property type="protein sequence ID" value="OGLUM03G07950.1"/>
    <property type="gene ID" value="OGLUM03G07950"/>
</dbReference>
<keyword evidence="5" id="KW-1185">Reference proteome</keyword>
<evidence type="ECO:0000313" key="4">
    <source>
        <dbReference type="EnsemblPlants" id="OGLUM03G07950.1"/>
    </source>
</evidence>
<reference evidence="4" key="2">
    <citation type="submission" date="2018-05" db="EMBL/GenBank/DDBJ databases">
        <title>OgluRS3 (Oryza glumaepatula Reference Sequence Version 3).</title>
        <authorList>
            <person name="Zhang J."/>
            <person name="Kudrna D."/>
            <person name="Lee S."/>
            <person name="Talag J."/>
            <person name="Welchert J."/>
            <person name="Wing R.A."/>
        </authorList>
    </citation>
    <scope>NUCLEOTIDE SEQUENCE [LARGE SCALE GENOMIC DNA]</scope>
</reference>
<feature type="domain" description="Nucleotidyl transferase" evidence="2">
    <location>
        <begin position="187"/>
        <end position="306"/>
    </location>
</feature>
<dbReference type="AlphaFoldDB" id="A0A0D9Z3Q7"/>
<protein>
    <submittedName>
        <fullName evidence="4">Uncharacterized protein</fullName>
    </submittedName>
</protein>
<evidence type="ECO:0000259" key="3">
    <source>
        <dbReference type="Pfam" id="PF25087"/>
    </source>
</evidence>
<dbReference type="Gene3D" id="2.160.10.10">
    <property type="entry name" value="Hexapeptide repeat proteins"/>
    <property type="match status" value="1"/>
</dbReference>
<proteinExistence type="inferred from homology"/>
<dbReference type="Proteomes" id="UP000026961">
    <property type="component" value="Chromosome 3"/>
</dbReference>
<dbReference type="Pfam" id="PF25087">
    <property type="entry name" value="GMPPB_C"/>
    <property type="match status" value="1"/>
</dbReference>
<dbReference type="PANTHER" id="PTHR22572">
    <property type="entry name" value="SUGAR-1-PHOSPHATE GUANYL TRANSFERASE"/>
    <property type="match status" value="1"/>
</dbReference>
<dbReference type="STRING" id="40148.A0A0D9Z3Q7"/>
<feature type="domain" description="Mannose-1-phosphate guanyltransferase C-terminal" evidence="3">
    <location>
        <begin position="395"/>
        <end position="443"/>
    </location>
</feature>
<dbReference type="InterPro" id="IPR056729">
    <property type="entry name" value="GMPPB_C"/>
</dbReference>
<dbReference type="InterPro" id="IPR005835">
    <property type="entry name" value="NTP_transferase_dom"/>
</dbReference>
<evidence type="ECO:0000256" key="1">
    <source>
        <dbReference type="ARBA" id="ARBA00007274"/>
    </source>
</evidence>
<dbReference type="Gene3D" id="3.90.550.10">
    <property type="entry name" value="Spore Coat Polysaccharide Biosynthesis Protein SpsA, Chain A"/>
    <property type="match status" value="2"/>
</dbReference>
<sequence>MAASEQRVVAVIMVGGPTKGTRFRPLSLNVPKPLFPLAGQPMVHHPISACRREQESITRKMDRIPQGNRCYVDASWEDHVSTNFLTDSATIADEVKTRNFSEQPGHWSLRPLWSQITTTIPNHLLKVFWISREINIIVDKLAKEAKADALIKPIYNCQNISHIAYPSRDCHASSLNAHFSSLNCKINHDKPHGSAGGLYSFRDYIMEDSPSHIVLLNCDVCSSFPLPDMLEAHKKYGGMGTLLVNKVSAESANQFGELVADPETNELLHYTEKPETFVSDLINCGVYIFTPNIFNAIEDVLKQKKDRANLRRVSSFEALHSATKALPADYVRLDQDILSPLAGKKELYTYQTLDFWEQIKTPGMSLRCSGLYLSQFRHTSPHLLASGDGKRSATIIGDVYIHPSAKVHPTAKIGPNVSISANARIGAGARLIHCIILDDVEIMGEGDHNAKLGITILGEAVDVEDEVVVVNSIVLPNKTLNDMPGNSAEKALTITFTYHR</sequence>
<dbReference type="eggNOG" id="KOG1460">
    <property type="taxonomic scope" value="Eukaryota"/>
</dbReference>
<accession>A0A0D9Z3Q7</accession>
<dbReference type="InterPro" id="IPR050486">
    <property type="entry name" value="Mannose-1P_guanyltransferase"/>
</dbReference>
<dbReference type="InterPro" id="IPR029044">
    <property type="entry name" value="Nucleotide-diphossugar_trans"/>
</dbReference>
<dbReference type="InterPro" id="IPR011004">
    <property type="entry name" value="Trimer_LpxA-like_sf"/>
</dbReference>
<name>A0A0D9Z3Q7_9ORYZ</name>
<feature type="domain" description="Nucleotidyl transferase" evidence="2">
    <location>
        <begin position="10"/>
        <end position="53"/>
    </location>
</feature>
<dbReference type="Pfam" id="PF00483">
    <property type="entry name" value="NTP_transferase"/>
    <property type="match status" value="2"/>
</dbReference>
<evidence type="ECO:0000313" key="5">
    <source>
        <dbReference type="Proteomes" id="UP000026961"/>
    </source>
</evidence>
<reference evidence="4" key="1">
    <citation type="submission" date="2015-04" db="UniProtKB">
        <authorList>
            <consortium name="EnsemblPlants"/>
        </authorList>
    </citation>
    <scope>IDENTIFICATION</scope>
</reference>
<dbReference type="SUPFAM" id="SSF53448">
    <property type="entry name" value="Nucleotide-diphospho-sugar transferases"/>
    <property type="match status" value="2"/>
</dbReference>
<dbReference type="SUPFAM" id="SSF51161">
    <property type="entry name" value="Trimeric LpxA-like enzymes"/>
    <property type="match status" value="1"/>
</dbReference>
<dbReference type="EnsemblPlants" id="OGLUM03G07950.1">
    <property type="protein sequence ID" value="OGLUM03G07950.1"/>
    <property type="gene ID" value="OGLUM03G07950"/>
</dbReference>
<evidence type="ECO:0000259" key="2">
    <source>
        <dbReference type="Pfam" id="PF00483"/>
    </source>
</evidence>
<comment type="similarity">
    <text evidence="1">Belongs to the transferase hexapeptide repeat family.</text>
</comment>